<sequence>MVRVIFSAAALAAGRRRCVPCDEGQRGRIVTGPGSPAPAVSNGYCRAKSTMNFGQRSLGDRRERAMGREARSGQLLAPGNGGAACSGLAQNARAHAVGAPGRRRARSAECLGHRGHGHRDHKWPAAGGRGCCATLAGRVSALRPGQRACVQGKVSVRSRVPLRVGRGLGVLIAAYREQLIPLAHHCACRASSRLVVLACELRHLLCSVHRVPPRELGRLRLETHQLRARIEEHLLVPVARRAHLHLVFLLRDMLESSHELEKLQETQYAQHDIPRVSTGLSADLASRTVRWVGRHTTLAWARERAGLSAPGAGEGQLARATARASTDVVAGLSCGRAGAEGSEQSQVKSVGNTLCIVLLRHSGLEHGLLTFLRRMQRERDWRQQDTDMVAAGRKAWIDPIFVSVIHDIECAFSLSKRRRV</sequence>
<name>A0AAD6VRA0_9AGAR</name>
<proteinExistence type="predicted"/>
<reference evidence="1" key="1">
    <citation type="submission" date="2023-03" db="EMBL/GenBank/DDBJ databases">
        <title>Massive genome expansion in bonnet fungi (Mycena s.s.) driven by repeated elements and novel gene families across ecological guilds.</title>
        <authorList>
            <consortium name="Lawrence Berkeley National Laboratory"/>
            <person name="Harder C.B."/>
            <person name="Miyauchi S."/>
            <person name="Viragh M."/>
            <person name="Kuo A."/>
            <person name="Thoen E."/>
            <person name="Andreopoulos B."/>
            <person name="Lu D."/>
            <person name="Skrede I."/>
            <person name="Drula E."/>
            <person name="Henrissat B."/>
            <person name="Morin E."/>
            <person name="Kohler A."/>
            <person name="Barry K."/>
            <person name="LaButti K."/>
            <person name="Morin E."/>
            <person name="Salamov A."/>
            <person name="Lipzen A."/>
            <person name="Mereny Z."/>
            <person name="Hegedus B."/>
            <person name="Baldrian P."/>
            <person name="Stursova M."/>
            <person name="Weitz H."/>
            <person name="Taylor A."/>
            <person name="Grigoriev I.V."/>
            <person name="Nagy L.G."/>
            <person name="Martin F."/>
            <person name="Kauserud H."/>
        </authorList>
    </citation>
    <scope>NUCLEOTIDE SEQUENCE</scope>
    <source>
        <strain evidence="1">9144</strain>
    </source>
</reference>
<evidence type="ECO:0000313" key="2">
    <source>
        <dbReference type="Proteomes" id="UP001219525"/>
    </source>
</evidence>
<gene>
    <name evidence="1" type="ORF">GGX14DRAFT_388967</name>
</gene>
<keyword evidence="2" id="KW-1185">Reference proteome</keyword>
<organism evidence="1 2">
    <name type="scientific">Mycena pura</name>
    <dbReference type="NCBI Taxonomy" id="153505"/>
    <lineage>
        <taxon>Eukaryota</taxon>
        <taxon>Fungi</taxon>
        <taxon>Dikarya</taxon>
        <taxon>Basidiomycota</taxon>
        <taxon>Agaricomycotina</taxon>
        <taxon>Agaricomycetes</taxon>
        <taxon>Agaricomycetidae</taxon>
        <taxon>Agaricales</taxon>
        <taxon>Marasmiineae</taxon>
        <taxon>Mycenaceae</taxon>
        <taxon>Mycena</taxon>
    </lineage>
</organism>
<accession>A0AAD6VRA0</accession>
<protein>
    <submittedName>
        <fullName evidence="1">Uncharacterized protein</fullName>
    </submittedName>
</protein>
<comment type="caution">
    <text evidence="1">The sequence shown here is derived from an EMBL/GenBank/DDBJ whole genome shotgun (WGS) entry which is preliminary data.</text>
</comment>
<dbReference type="AlphaFoldDB" id="A0AAD6VRA0"/>
<dbReference type="EMBL" id="JARJCW010000009">
    <property type="protein sequence ID" value="KAJ7220549.1"/>
    <property type="molecule type" value="Genomic_DNA"/>
</dbReference>
<dbReference type="Proteomes" id="UP001219525">
    <property type="component" value="Unassembled WGS sequence"/>
</dbReference>
<evidence type="ECO:0000313" key="1">
    <source>
        <dbReference type="EMBL" id="KAJ7220549.1"/>
    </source>
</evidence>